<evidence type="ECO:0000313" key="1">
    <source>
        <dbReference type="EMBL" id="AXY03296.1"/>
    </source>
</evidence>
<sequence length="67" mass="8024">MKFNCVVHYDYRSFWADKVTAKAFECQPVNRVFCQDCNATGMTMLKVWFELLRVGKTMRKMCQLFKE</sequence>
<keyword evidence="2" id="KW-1185">Reference proteome</keyword>
<accession>A0ABN5PNN7</accession>
<reference evidence="1 2" key="1">
    <citation type="submission" date="2018-08" db="EMBL/GenBank/DDBJ databases">
        <title>Genomic taxonomy of the Vibrionaceae family.</title>
        <authorList>
            <person name="Gomez-Gil B."/>
            <person name="Tanaka M."/>
            <person name="Sawabe T."/>
            <person name="Enciso-Ibarra K."/>
        </authorList>
    </citation>
    <scope>NUCLEOTIDE SEQUENCE [LARGE SCALE GENOMIC DNA]</scope>
    <source>
        <strain evidence="1 2">CAIM 1831</strain>
    </source>
</reference>
<evidence type="ECO:0000313" key="2">
    <source>
        <dbReference type="Proteomes" id="UP000262832"/>
    </source>
</evidence>
<organism evidence="1 2">
    <name type="scientific">Vibrio alfacsensis</name>
    <dbReference type="NCBI Taxonomy" id="1074311"/>
    <lineage>
        <taxon>Bacteria</taxon>
        <taxon>Pseudomonadati</taxon>
        <taxon>Pseudomonadota</taxon>
        <taxon>Gammaproteobacteria</taxon>
        <taxon>Vibrionales</taxon>
        <taxon>Vibrionaceae</taxon>
        <taxon>Vibrio</taxon>
    </lineage>
</organism>
<dbReference type="Proteomes" id="UP000262832">
    <property type="component" value="Chromosome II"/>
</dbReference>
<dbReference type="EMBL" id="CP032094">
    <property type="protein sequence ID" value="AXY03296.1"/>
    <property type="molecule type" value="Genomic_DNA"/>
</dbReference>
<gene>
    <name evidence="1" type="ORF">D1115_20670</name>
</gene>
<protein>
    <submittedName>
        <fullName evidence="1">Uncharacterized protein</fullName>
    </submittedName>
</protein>
<name>A0ABN5PNN7_9VIBR</name>
<proteinExistence type="predicted"/>